<proteinExistence type="predicted"/>
<name>A0A9N8JKI0_9PEZI</name>
<evidence type="ECO:0000313" key="3">
    <source>
        <dbReference type="Proteomes" id="UP000714618"/>
    </source>
</evidence>
<protein>
    <recommendedName>
        <fullName evidence="4">BTB domain-containing protein</fullName>
    </recommendedName>
</protein>
<dbReference type="Proteomes" id="UP000714618">
    <property type="component" value="Unassembled WGS sequence"/>
</dbReference>
<feature type="region of interest" description="Disordered" evidence="1">
    <location>
        <begin position="109"/>
        <end position="135"/>
    </location>
</feature>
<reference evidence="2" key="1">
    <citation type="submission" date="2020-06" db="EMBL/GenBank/DDBJ databases">
        <authorList>
            <person name="Onetto C."/>
        </authorList>
    </citation>
    <scope>NUCLEOTIDE SEQUENCE</scope>
</reference>
<feature type="compositionally biased region" description="Polar residues" evidence="1">
    <location>
        <begin position="109"/>
        <end position="119"/>
    </location>
</feature>
<evidence type="ECO:0000313" key="2">
    <source>
        <dbReference type="EMBL" id="CAD0086724.1"/>
    </source>
</evidence>
<dbReference type="AlphaFoldDB" id="A0A9N8JKI0"/>
<dbReference type="EMBL" id="CAIJEO010000002">
    <property type="protein sequence ID" value="CAD0086724.1"/>
    <property type="molecule type" value="Genomic_DNA"/>
</dbReference>
<gene>
    <name evidence="2" type="ORF">AWRI4233_LOCUS1028</name>
</gene>
<accession>A0A9N8JKI0</accession>
<dbReference type="OrthoDB" id="1022638at2759"/>
<organism evidence="2 3">
    <name type="scientific">Aureobasidium mustum</name>
    <dbReference type="NCBI Taxonomy" id="2773714"/>
    <lineage>
        <taxon>Eukaryota</taxon>
        <taxon>Fungi</taxon>
        <taxon>Dikarya</taxon>
        <taxon>Ascomycota</taxon>
        <taxon>Pezizomycotina</taxon>
        <taxon>Dothideomycetes</taxon>
        <taxon>Dothideomycetidae</taxon>
        <taxon>Dothideales</taxon>
        <taxon>Saccotheciaceae</taxon>
        <taxon>Aureobasidium</taxon>
    </lineage>
</organism>
<feature type="compositionally biased region" description="Basic and acidic residues" evidence="1">
    <location>
        <begin position="120"/>
        <end position="135"/>
    </location>
</feature>
<sequence length="316" mass="35794">MSAPGDPPLELQYRPIFPSFHVLENHDRTSDVYQSFPFLPGFESISFEEQRLHDMTPPPPMAVGKVGKLSSSALRSLKAAYKSHQPSKHHDFDLLDPFFNAMWRPGQGSDTTHELNAQEDSIKAETEPETEEIRDAKRESVIECKLDVDVAAFRVYTEWVYSGQIQWGALSVNAEDIDFSSIGEAYILGEKLLDRNFKNAIVNLLLRTIVAQGKMDLTLPTLVFKETSASAPLRKLLVDIWVCYGHKDWLKPDEYRQTISATFLSDLSTAFLDLHGHDEIPKSNLSTLDTCKYHEHPDGKPCSVGRRHPREIVEPE</sequence>
<keyword evidence="3" id="KW-1185">Reference proteome</keyword>
<evidence type="ECO:0000256" key="1">
    <source>
        <dbReference type="SAM" id="MobiDB-lite"/>
    </source>
</evidence>
<evidence type="ECO:0008006" key="4">
    <source>
        <dbReference type="Google" id="ProtNLM"/>
    </source>
</evidence>
<comment type="caution">
    <text evidence="2">The sequence shown here is derived from an EMBL/GenBank/DDBJ whole genome shotgun (WGS) entry which is preliminary data.</text>
</comment>